<keyword evidence="1" id="KW-0378">Hydrolase</keyword>
<name>A0A061QWG1_9CHLO</name>
<dbReference type="InterPro" id="IPR036278">
    <property type="entry name" value="Sialidase_sf"/>
</dbReference>
<dbReference type="SUPFAM" id="SSF50939">
    <property type="entry name" value="Sialidases"/>
    <property type="match status" value="1"/>
</dbReference>
<dbReference type="InterPro" id="IPR015943">
    <property type="entry name" value="WD40/YVTN_repeat-like_dom_sf"/>
</dbReference>
<evidence type="ECO:0000313" key="1">
    <source>
        <dbReference type="EMBL" id="JAC62795.1"/>
    </source>
</evidence>
<sequence>MSKLVTHRSGGAERFSVVCENPFTHHWEGSLASPCIVADPGNASVLISSNDRCEKPATQIHGSKDGGQSWAQLAELDSQFWSTLFYHRGNLYVFGTTQQYGDVVIRRSTDGGHTWTEPLGPRSAPLFSASFWPATTLVAIVVPTAGRADSPPVSDGTVPPPLLWSTKDGCGGLLRPFPWAAGL</sequence>
<dbReference type="Gene3D" id="2.130.10.10">
    <property type="entry name" value="YVTN repeat-like/Quinoprotein amine dehydrogenase"/>
    <property type="match status" value="1"/>
</dbReference>
<proteinExistence type="predicted"/>
<dbReference type="AlphaFoldDB" id="A0A061QWG1"/>
<protein>
    <submittedName>
        <fullName evidence="1">Glycosyl hydrolase</fullName>
    </submittedName>
</protein>
<gene>
    <name evidence="1" type="ORF">TSPGSL018_22287</name>
</gene>
<reference evidence="1" key="1">
    <citation type="submission" date="2014-05" db="EMBL/GenBank/DDBJ databases">
        <title>The transcriptome of the halophilic microalga Tetraselmis sp. GSL018 isolated from the Great Salt Lake, Utah.</title>
        <authorList>
            <person name="Jinkerson R.E."/>
            <person name="D'Adamo S."/>
            <person name="Posewitz M.C."/>
        </authorList>
    </citation>
    <scope>NUCLEOTIDE SEQUENCE</scope>
    <source>
        <strain evidence="1">GSL018</strain>
    </source>
</reference>
<dbReference type="GO" id="GO:0016787">
    <property type="term" value="F:hydrolase activity"/>
    <property type="evidence" value="ECO:0007669"/>
    <property type="project" value="UniProtKB-KW"/>
</dbReference>
<dbReference type="CDD" id="cd15482">
    <property type="entry name" value="Sialidase_non-viral"/>
    <property type="match status" value="1"/>
</dbReference>
<accession>A0A061QWG1</accession>
<organism evidence="1">
    <name type="scientific">Tetraselmis sp. GSL018</name>
    <dbReference type="NCBI Taxonomy" id="582737"/>
    <lineage>
        <taxon>Eukaryota</taxon>
        <taxon>Viridiplantae</taxon>
        <taxon>Chlorophyta</taxon>
        <taxon>core chlorophytes</taxon>
        <taxon>Chlorodendrophyceae</taxon>
        <taxon>Chlorodendrales</taxon>
        <taxon>Chlorodendraceae</taxon>
        <taxon>Tetraselmis</taxon>
    </lineage>
</organism>
<dbReference type="EMBL" id="GBEZ01024164">
    <property type="protein sequence ID" value="JAC62795.1"/>
    <property type="molecule type" value="Transcribed_RNA"/>
</dbReference>